<gene>
    <name evidence="2" type="ORF">VNO78_06917</name>
</gene>
<evidence type="ECO:0000313" key="2">
    <source>
        <dbReference type="EMBL" id="KAK7405531.1"/>
    </source>
</evidence>
<dbReference type="EMBL" id="JAYMYS010000002">
    <property type="protein sequence ID" value="KAK7405531.1"/>
    <property type="molecule type" value="Genomic_DNA"/>
</dbReference>
<reference evidence="2 3" key="1">
    <citation type="submission" date="2024-01" db="EMBL/GenBank/DDBJ databases">
        <title>The genomes of 5 underutilized Papilionoideae crops provide insights into root nodulation and disease resistanc.</title>
        <authorList>
            <person name="Jiang F."/>
        </authorList>
    </citation>
    <scope>NUCLEOTIDE SEQUENCE [LARGE SCALE GENOMIC DNA]</scope>
    <source>
        <strain evidence="2">DUOXIRENSHENG_FW03</strain>
        <tissue evidence="2">Leaves</tissue>
    </source>
</reference>
<dbReference type="Proteomes" id="UP001386955">
    <property type="component" value="Unassembled WGS sequence"/>
</dbReference>
<name>A0AAN9XSH2_PSOTE</name>
<protein>
    <submittedName>
        <fullName evidence="2">Uncharacterized protein</fullName>
    </submittedName>
</protein>
<dbReference type="AlphaFoldDB" id="A0AAN9XSH2"/>
<feature type="signal peptide" evidence="1">
    <location>
        <begin position="1"/>
        <end position="16"/>
    </location>
</feature>
<evidence type="ECO:0000313" key="3">
    <source>
        <dbReference type="Proteomes" id="UP001386955"/>
    </source>
</evidence>
<feature type="chain" id="PRO_5042999463" evidence="1">
    <location>
        <begin position="17"/>
        <end position="212"/>
    </location>
</feature>
<keyword evidence="3" id="KW-1185">Reference proteome</keyword>
<comment type="caution">
    <text evidence="2">The sequence shown here is derived from an EMBL/GenBank/DDBJ whole genome shotgun (WGS) entry which is preliminary data.</text>
</comment>
<evidence type="ECO:0000256" key="1">
    <source>
        <dbReference type="SAM" id="SignalP"/>
    </source>
</evidence>
<organism evidence="2 3">
    <name type="scientific">Psophocarpus tetragonolobus</name>
    <name type="common">Winged bean</name>
    <name type="synonym">Dolichos tetragonolobus</name>
    <dbReference type="NCBI Taxonomy" id="3891"/>
    <lineage>
        <taxon>Eukaryota</taxon>
        <taxon>Viridiplantae</taxon>
        <taxon>Streptophyta</taxon>
        <taxon>Embryophyta</taxon>
        <taxon>Tracheophyta</taxon>
        <taxon>Spermatophyta</taxon>
        <taxon>Magnoliopsida</taxon>
        <taxon>eudicotyledons</taxon>
        <taxon>Gunneridae</taxon>
        <taxon>Pentapetalae</taxon>
        <taxon>rosids</taxon>
        <taxon>fabids</taxon>
        <taxon>Fabales</taxon>
        <taxon>Fabaceae</taxon>
        <taxon>Papilionoideae</taxon>
        <taxon>50 kb inversion clade</taxon>
        <taxon>NPAAA clade</taxon>
        <taxon>indigoferoid/millettioid clade</taxon>
        <taxon>Phaseoleae</taxon>
        <taxon>Psophocarpus</taxon>
    </lineage>
</organism>
<proteinExistence type="predicted"/>
<keyword evidence="1" id="KW-0732">Signal</keyword>
<accession>A0AAN9XSH2</accession>
<sequence length="212" mass="24370">MHFLSISFSLVPRLLSCEPFFSIPLSNPSTISFHLILICSAPPLLRTLLLHPSIQPFHYHPLFTSTTSAANQMGLRSSFLLHLHEVQNGSTQHLQVETEMRSFLCQQRTREDCLFSTWNPLPGVLCTEHSAWDNVKLLNVNGENPDDKRRFFQANVFSFNHMSTQNNTSPLFLEFSPSKLYKLNPFIIFSEVKSSVSLKRLNQWIVDPPYFT</sequence>